<evidence type="ECO:0000259" key="5">
    <source>
        <dbReference type="PROSITE" id="PS50178"/>
    </source>
</evidence>
<feature type="domain" description="FYVE-type" evidence="5">
    <location>
        <begin position="33"/>
        <end position="89"/>
    </location>
</feature>
<protein>
    <recommendedName>
        <fullName evidence="5">FYVE-type domain-containing protein</fullName>
    </recommendedName>
</protein>
<gene>
    <name evidence="6" type="ORF">DYB35_012416</name>
</gene>
<dbReference type="Pfam" id="PF01363">
    <property type="entry name" value="FYVE"/>
    <property type="match status" value="1"/>
</dbReference>
<dbReference type="AlphaFoldDB" id="A0A3R6Y5F0"/>
<reference evidence="6 7" key="1">
    <citation type="submission" date="2018-08" db="EMBL/GenBank/DDBJ databases">
        <title>Aphanomyces genome sequencing and annotation.</title>
        <authorList>
            <person name="Minardi D."/>
            <person name="Oidtmann B."/>
            <person name="Van Der Giezen M."/>
            <person name="Studholme D.J."/>
        </authorList>
    </citation>
    <scope>NUCLEOTIDE SEQUENCE [LARGE SCALE GENOMIC DNA]</scope>
    <source>
        <strain evidence="6 7">Sv</strain>
    </source>
</reference>
<accession>A0A3R6Y5F0</accession>
<comment type="caution">
    <text evidence="6">The sequence shown here is derived from an EMBL/GenBank/DDBJ whole genome shotgun (WGS) entry which is preliminary data.</text>
</comment>
<dbReference type="PANTHER" id="PTHR39490">
    <property type="entry name" value="ARRESTIN DOMAIN-CONTAINING PROTEIN D"/>
    <property type="match status" value="1"/>
</dbReference>
<name>A0A3R6Y5F0_APHAT</name>
<dbReference type="SMART" id="SM00064">
    <property type="entry name" value="FYVE"/>
    <property type="match status" value="1"/>
</dbReference>
<dbReference type="InterPro" id="IPR013083">
    <property type="entry name" value="Znf_RING/FYVE/PHD"/>
</dbReference>
<keyword evidence="1" id="KW-0479">Metal-binding</keyword>
<evidence type="ECO:0000313" key="6">
    <source>
        <dbReference type="EMBL" id="RHZ01282.1"/>
    </source>
</evidence>
<dbReference type="Gene3D" id="3.30.40.10">
    <property type="entry name" value="Zinc/RING finger domain, C3HC4 (zinc finger)"/>
    <property type="match status" value="1"/>
</dbReference>
<evidence type="ECO:0000256" key="4">
    <source>
        <dbReference type="PROSITE-ProRule" id="PRU00091"/>
    </source>
</evidence>
<keyword evidence="3" id="KW-0862">Zinc</keyword>
<dbReference type="PANTHER" id="PTHR39490:SF8">
    <property type="entry name" value="ZINC FINGER FYVE DOMAIN-CONTAINING PROTEIN 21"/>
    <property type="match status" value="1"/>
</dbReference>
<dbReference type="InterPro" id="IPR011011">
    <property type="entry name" value="Znf_FYVE_PHD"/>
</dbReference>
<evidence type="ECO:0000313" key="7">
    <source>
        <dbReference type="Proteomes" id="UP000285712"/>
    </source>
</evidence>
<dbReference type="GO" id="GO:0008270">
    <property type="term" value="F:zinc ion binding"/>
    <property type="evidence" value="ECO:0007669"/>
    <property type="project" value="UniProtKB-KW"/>
</dbReference>
<dbReference type="InterPro" id="IPR052113">
    <property type="entry name" value="FYVE-type_Zinc_Finger"/>
</dbReference>
<dbReference type="Proteomes" id="UP000285712">
    <property type="component" value="Unassembled WGS sequence"/>
</dbReference>
<dbReference type="PROSITE" id="PS50178">
    <property type="entry name" value="ZF_FYVE"/>
    <property type="match status" value="1"/>
</dbReference>
<keyword evidence="2 4" id="KW-0863">Zinc-finger</keyword>
<dbReference type="InterPro" id="IPR000306">
    <property type="entry name" value="Znf_FYVE"/>
</dbReference>
<proteinExistence type="predicted"/>
<evidence type="ECO:0000256" key="1">
    <source>
        <dbReference type="ARBA" id="ARBA00022723"/>
    </source>
</evidence>
<dbReference type="InterPro" id="IPR017455">
    <property type="entry name" value="Znf_FYVE-rel"/>
</dbReference>
<evidence type="ECO:0000256" key="2">
    <source>
        <dbReference type="ARBA" id="ARBA00022771"/>
    </source>
</evidence>
<organism evidence="6 7">
    <name type="scientific">Aphanomyces astaci</name>
    <name type="common">Crayfish plague agent</name>
    <dbReference type="NCBI Taxonomy" id="112090"/>
    <lineage>
        <taxon>Eukaryota</taxon>
        <taxon>Sar</taxon>
        <taxon>Stramenopiles</taxon>
        <taxon>Oomycota</taxon>
        <taxon>Saprolegniomycetes</taxon>
        <taxon>Saprolegniales</taxon>
        <taxon>Verrucalvaceae</taxon>
        <taxon>Aphanomyces</taxon>
    </lineage>
</organism>
<sequence length="209" mass="23631">MATITRERVPVSFYTRKGVRVAYLCHETDWVPDSLRAVCASCTAKFHVFNRKHHCRLCGEIICGGCSEVMAFHASNRIRGCHSCIRSSLVEFTADAPPAVDALSTRVVMQTTTHPLYKDDDVAASRACSRSTAVIYLTCFIVLAHVFRTNLLFDRREFHSYLESRMRLLEEAATESLPCITQPLVIREAMFCQRNVEKALNLENMSYGT</sequence>
<dbReference type="EMBL" id="QUTG01000803">
    <property type="protein sequence ID" value="RHZ01282.1"/>
    <property type="molecule type" value="Genomic_DNA"/>
</dbReference>
<dbReference type="VEuPathDB" id="FungiDB:H257_08210"/>
<dbReference type="SUPFAM" id="SSF57903">
    <property type="entry name" value="FYVE/PHD zinc finger"/>
    <property type="match status" value="1"/>
</dbReference>
<evidence type="ECO:0000256" key="3">
    <source>
        <dbReference type="ARBA" id="ARBA00022833"/>
    </source>
</evidence>